<reference evidence="2" key="1">
    <citation type="journal article" date="2020" name="Nature">
        <title>Giant virus diversity and host interactions through global metagenomics.</title>
        <authorList>
            <person name="Schulz F."/>
            <person name="Roux S."/>
            <person name="Paez-Espino D."/>
            <person name="Jungbluth S."/>
            <person name="Walsh D.A."/>
            <person name="Denef V.J."/>
            <person name="McMahon K.D."/>
            <person name="Konstantinidis K.T."/>
            <person name="Eloe-Fadrosh E.A."/>
            <person name="Kyrpides N.C."/>
            <person name="Woyke T."/>
        </authorList>
    </citation>
    <scope>NUCLEOTIDE SEQUENCE</scope>
    <source>
        <strain evidence="2">GVMAG-M-3300020166-5</strain>
    </source>
</reference>
<feature type="compositionally biased region" description="Basic residues" evidence="1">
    <location>
        <begin position="45"/>
        <end position="60"/>
    </location>
</feature>
<organism evidence="2">
    <name type="scientific">viral metagenome</name>
    <dbReference type="NCBI Taxonomy" id="1070528"/>
    <lineage>
        <taxon>unclassified sequences</taxon>
        <taxon>metagenomes</taxon>
        <taxon>organismal metagenomes</taxon>
    </lineage>
</organism>
<feature type="region of interest" description="Disordered" evidence="1">
    <location>
        <begin position="33"/>
        <end position="81"/>
    </location>
</feature>
<protein>
    <submittedName>
        <fullName evidence="2">Uncharacterized protein</fullName>
    </submittedName>
</protein>
<feature type="compositionally biased region" description="Basic residues" evidence="1">
    <location>
        <begin position="71"/>
        <end position="81"/>
    </location>
</feature>
<sequence length="81" mass="9646">MPTKKLSPYNSLRNKIPTMSRKDTLTTWRRVRSSQLKSRGGKYTSKQKKDLHKRFKKRATHFAVRGGPLGGHRRSRKRRRR</sequence>
<evidence type="ECO:0000313" key="2">
    <source>
        <dbReference type="EMBL" id="QHS96867.1"/>
    </source>
</evidence>
<proteinExistence type="predicted"/>
<dbReference type="AlphaFoldDB" id="A0A6C0BX20"/>
<accession>A0A6C0BX20</accession>
<name>A0A6C0BX20_9ZZZZ</name>
<evidence type="ECO:0000256" key="1">
    <source>
        <dbReference type="SAM" id="MobiDB-lite"/>
    </source>
</evidence>
<dbReference type="EMBL" id="MN739280">
    <property type="protein sequence ID" value="QHS96867.1"/>
    <property type="molecule type" value="Genomic_DNA"/>
</dbReference>